<dbReference type="CDD" id="cd00111">
    <property type="entry name" value="Trefoil"/>
    <property type="match status" value="1"/>
</dbReference>
<dbReference type="KEGG" id="ccan:109701801"/>
<dbReference type="Gene3D" id="4.10.110.10">
    <property type="entry name" value="Spasmolytic Protein, domain 1"/>
    <property type="match status" value="1"/>
</dbReference>
<dbReference type="GO" id="GO:0030277">
    <property type="term" value="P:maintenance of gastrointestinal epithelium"/>
    <property type="evidence" value="ECO:0007669"/>
    <property type="project" value="TreeGrafter"/>
</dbReference>
<evidence type="ECO:0000256" key="1">
    <source>
        <dbReference type="ARBA" id="ARBA00004613"/>
    </source>
</evidence>
<dbReference type="PANTHER" id="PTHR13826:SF18">
    <property type="entry name" value="TREFOIL FACTOR 1"/>
    <property type="match status" value="1"/>
</dbReference>
<dbReference type="PRINTS" id="PR00680">
    <property type="entry name" value="PTREFOIL"/>
</dbReference>
<dbReference type="PROSITE" id="PS00025">
    <property type="entry name" value="P_TREFOIL_1"/>
    <property type="match status" value="1"/>
</dbReference>
<dbReference type="GO" id="GO:0005615">
    <property type="term" value="C:extracellular space"/>
    <property type="evidence" value="ECO:0007669"/>
    <property type="project" value="TreeGrafter"/>
</dbReference>
<organism evidence="7">
    <name type="scientific">Castor canadensis</name>
    <name type="common">American beaver</name>
    <dbReference type="NCBI Taxonomy" id="51338"/>
    <lineage>
        <taxon>Eukaryota</taxon>
        <taxon>Metazoa</taxon>
        <taxon>Chordata</taxon>
        <taxon>Craniata</taxon>
        <taxon>Vertebrata</taxon>
        <taxon>Euteleostomi</taxon>
        <taxon>Mammalia</taxon>
        <taxon>Eutheria</taxon>
        <taxon>Euarchontoglires</taxon>
        <taxon>Glires</taxon>
        <taxon>Rodentia</taxon>
        <taxon>Castorimorpha</taxon>
        <taxon>Castoridae</taxon>
        <taxon>Castor</taxon>
    </lineage>
</organism>
<evidence type="ECO:0000256" key="4">
    <source>
        <dbReference type="PROSITE-ProRule" id="PRU00779"/>
    </source>
</evidence>
<dbReference type="SMART" id="SM00018">
    <property type="entry name" value="PD"/>
    <property type="match status" value="1"/>
</dbReference>
<proteinExistence type="predicted"/>
<evidence type="ECO:0000256" key="5">
    <source>
        <dbReference type="SAM" id="SignalP"/>
    </source>
</evidence>
<feature type="non-terminal residue" evidence="7">
    <location>
        <position position="127"/>
    </location>
</feature>
<dbReference type="OrthoDB" id="10051464at2759"/>
<reference evidence="7" key="1">
    <citation type="submission" date="2025-08" db="UniProtKB">
        <authorList>
            <consortium name="RefSeq"/>
        </authorList>
    </citation>
    <scope>IDENTIFICATION</scope>
    <source>
        <tissue evidence="7">Leukocyte</tissue>
    </source>
</reference>
<dbReference type="InterPro" id="IPR017957">
    <property type="entry name" value="P_trefoil_CS"/>
</dbReference>
<feature type="disulfide bond" evidence="4">
    <location>
        <begin position="44"/>
        <end position="59"/>
    </location>
</feature>
<dbReference type="InterPro" id="IPR000519">
    <property type="entry name" value="P_trefoil_dom"/>
</dbReference>
<feature type="disulfide bond" evidence="4">
    <location>
        <begin position="34"/>
        <end position="60"/>
    </location>
</feature>
<dbReference type="Pfam" id="PF00088">
    <property type="entry name" value="Trefoil"/>
    <property type="match status" value="1"/>
</dbReference>
<evidence type="ECO:0000259" key="6">
    <source>
        <dbReference type="PROSITE" id="PS51448"/>
    </source>
</evidence>
<gene>
    <name evidence="7" type="primary">LOC109701801</name>
</gene>
<name>A0A8B7WGW4_CASCN</name>
<keyword evidence="3 4" id="KW-1015">Disulfide bond</keyword>
<keyword evidence="2" id="KW-0964">Secreted</keyword>
<dbReference type="AlphaFoldDB" id="A0A8B7WGW4"/>
<dbReference type="PANTHER" id="PTHR13826">
    <property type="entry name" value="INTESTINAL TREFOIL FACTOR-RELATED"/>
    <property type="match status" value="1"/>
</dbReference>
<feature type="domain" description="P-type" evidence="6">
    <location>
        <begin position="32"/>
        <end position="75"/>
    </location>
</feature>
<dbReference type="CTD" id="7031"/>
<feature type="disulfide bond" evidence="4">
    <location>
        <begin position="54"/>
        <end position="71"/>
    </location>
</feature>
<dbReference type="InterPro" id="IPR044913">
    <property type="entry name" value="P_trefoil_dom_sf"/>
</dbReference>
<dbReference type="FunFam" id="4.10.110.10:FF:000006">
    <property type="entry name" value="Trefoil factor 1"/>
    <property type="match status" value="1"/>
</dbReference>
<evidence type="ECO:0000313" key="7">
    <source>
        <dbReference type="RefSeq" id="XP_020042863.1"/>
    </source>
</evidence>
<feature type="chain" id="PRO_5034612721" evidence="5">
    <location>
        <begin position="22"/>
        <end position="127"/>
    </location>
</feature>
<sequence length="127" mass="13887">MEHKVTCVLVMVLMLAVSTLAEDQAGKEASSYTCTMTLRERVNCGYSGITAEECTSRGCCFNDRTMGYPWCFHPLAIENPEEVGEEERDSAGLAALAPPGHRRVRGHVELGTRQAVVTKDLNKHSSA</sequence>
<keyword evidence="5" id="KW-0732">Signal</keyword>
<dbReference type="RefSeq" id="XP_020042863.1">
    <property type="nucleotide sequence ID" value="XM_020187274.1"/>
</dbReference>
<comment type="subcellular location">
    <subcellularLocation>
        <location evidence="1">Secreted</location>
    </subcellularLocation>
</comment>
<feature type="signal peptide" evidence="5">
    <location>
        <begin position="1"/>
        <end position="21"/>
    </location>
</feature>
<accession>A0A8B7WGW4</accession>
<dbReference type="InterPro" id="IPR017994">
    <property type="entry name" value="P_trefoil_chordata"/>
</dbReference>
<dbReference type="PROSITE" id="PS51448">
    <property type="entry name" value="P_TREFOIL_2"/>
    <property type="match status" value="1"/>
</dbReference>
<protein>
    <submittedName>
        <fullName evidence="7">Trefoil factor 1-like</fullName>
    </submittedName>
</protein>
<dbReference type="SUPFAM" id="SSF57492">
    <property type="entry name" value="Trefoil"/>
    <property type="match status" value="1"/>
</dbReference>
<evidence type="ECO:0000256" key="3">
    <source>
        <dbReference type="ARBA" id="ARBA00023157"/>
    </source>
</evidence>
<evidence type="ECO:0000256" key="2">
    <source>
        <dbReference type="ARBA" id="ARBA00022525"/>
    </source>
</evidence>